<dbReference type="EMBL" id="UINC01123821">
    <property type="protein sequence ID" value="SVD00553.1"/>
    <property type="molecule type" value="Genomic_DNA"/>
</dbReference>
<accession>A0A382RS85</accession>
<protein>
    <recommendedName>
        <fullName evidence="2">NADH dehydrogenase [ubiquinone] 1 alpha subcomplex assembly factor 3</fullName>
    </recommendedName>
</protein>
<evidence type="ECO:0000313" key="1">
    <source>
        <dbReference type="EMBL" id="SVD00553.1"/>
    </source>
</evidence>
<dbReference type="Gene3D" id="3.40.1230.10">
    <property type="entry name" value="MTH938-like"/>
    <property type="match status" value="1"/>
</dbReference>
<dbReference type="SUPFAM" id="SSF64076">
    <property type="entry name" value="MTH938-like"/>
    <property type="match status" value="1"/>
</dbReference>
<dbReference type="AlphaFoldDB" id="A0A382RS85"/>
<dbReference type="InterPro" id="IPR036748">
    <property type="entry name" value="MTH938-like_sf"/>
</dbReference>
<proteinExistence type="predicted"/>
<dbReference type="PANTHER" id="PTHR21192:SF2">
    <property type="entry name" value="NADH DEHYDROGENASE [UBIQUINONE] 1 ALPHA SUBCOMPLEX ASSEMBLY FACTOR 3"/>
    <property type="match status" value="1"/>
</dbReference>
<name>A0A382RS85_9ZZZZ</name>
<dbReference type="PANTHER" id="PTHR21192">
    <property type="entry name" value="NUCLEAR PROTEIN E3-3"/>
    <property type="match status" value="1"/>
</dbReference>
<evidence type="ECO:0008006" key="2">
    <source>
        <dbReference type="Google" id="ProtNLM"/>
    </source>
</evidence>
<reference evidence="1" key="1">
    <citation type="submission" date="2018-05" db="EMBL/GenBank/DDBJ databases">
        <authorList>
            <person name="Lanie J.A."/>
            <person name="Ng W.-L."/>
            <person name="Kazmierczak K.M."/>
            <person name="Andrzejewski T.M."/>
            <person name="Davidsen T.M."/>
            <person name="Wayne K.J."/>
            <person name="Tettelin H."/>
            <person name="Glass J.I."/>
            <person name="Rusch D."/>
            <person name="Podicherti R."/>
            <person name="Tsui H.-C.T."/>
            <person name="Winkler M.E."/>
        </authorList>
    </citation>
    <scope>NUCLEOTIDE SEQUENCE</scope>
</reference>
<dbReference type="Pfam" id="PF04430">
    <property type="entry name" value="DUF498"/>
    <property type="match status" value="1"/>
</dbReference>
<dbReference type="InterPro" id="IPR007523">
    <property type="entry name" value="NDUFAF3/AAMDC"/>
</dbReference>
<organism evidence="1">
    <name type="scientific">marine metagenome</name>
    <dbReference type="NCBI Taxonomy" id="408172"/>
    <lineage>
        <taxon>unclassified sequences</taxon>
        <taxon>metagenomes</taxon>
        <taxon>ecological metagenomes</taxon>
    </lineage>
</organism>
<sequence length="129" mass="13933">MDLQLKNDPLGYRVGSFVNNTVTIGEVRYTTSLIVTPEKVVRDWPPQHPEGLTIDDFGIILALEPELILVGTGNALRFPDSVILKGVIRAGIGIDFMDSRAACRTYNILAAEGRHVAAGIIIEQSTSAG</sequence>
<gene>
    <name evidence="1" type="ORF">METZ01_LOCUS353407</name>
</gene>
<dbReference type="CDD" id="cd05560">
    <property type="entry name" value="Xcc1710_like"/>
    <property type="match status" value="1"/>
</dbReference>